<gene>
    <name evidence="3" type="ORF">CSUI_007509</name>
</gene>
<comment type="caution">
    <text evidence="3">The sequence shown here is derived from an EMBL/GenBank/DDBJ whole genome shotgun (WGS) entry which is preliminary data.</text>
</comment>
<evidence type="ECO:0000256" key="1">
    <source>
        <dbReference type="SAM" id="Coils"/>
    </source>
</evidence>
<protein>
    <submittedName>
        <fullName evidence="3">Uncharacterized protein</fullName>
    </submittedName>
</protein>
<dbReference type="RefSeq" id="XP_067920371.1">
    <property type="nucleotide sequence ID" value="XM_068067654.1"/>
</dbReference>
<feature type="coiled-coil region" evidence="1">
    <location>
        <begin position="186"/>
        <end position="213"/>
    </location>
</feature>
<name>A0A2C6KQ78_9APIC</name>
<organism evidence="3 4">
    <name type="scientific">Cystoisospora suis</name>
    <dbReference type="NCBI Taxonomy" id="483139"/>
    <lineage>
        <taxon>Eukaryota</taxon>
        <taxon>Sar</taxon>
        <taxon>Alveolata</taxon>
        <taxon>Apicomplexa</taxon>
        <taxon>Conoidasida</taxon>
        <taxon>Coccidia</taxon>
        <taxon>Eucoccidiorida</taxon>
        <taxon>Eimeriorina</taxon>
        <taxon>Sarcocystidae</taxon>
        <taxon>Cystoisospora</taxon>
    </lineage>
</organism>
<proteinExistence type="predicted"/>
<evidence type="ECO:0000256" key="2">
    <source>
        <dbReference type="SAM" id="MobiDB-lite"/>
    </source>
</evidence>
<dbReference type="VEuPathDB" id="ToxoDB:CSUI_007509"/>
<evidence type="ECO:0000313" key="3">
    <source>
        <dbReference type="EMBL" id="PHJ18665.1"/>
    </source>
</evidence>
<keyword evidence="1" id="KW-0175">Coiled coil</keyword>
<dbReference type="AlphaFoldDB" id="A0A2C6KQ78"/>
<keyword evidence="4" id="KW-1185">Reference proteome</keyword>
<dbReference type="Proteomes" id="UP000221165">
    <property type="component" value="Unassembled WGS sequence"/>
</dbReference>
<dbReference type="EMBL" id="MIGC01003961">
    <property type="protein sequence ID" value="PHJ18665.1"/>
    <property type="molecule type" value="Genomic_DNA"/>
</dbReference>
<feature type="region of interest" description="Disordered" evidence="2">
    <location>
        <begin position="159"/>
        <end position="183"/>
    </location>
</feature>
<evidence type="ECO:0000313" key="4">
    <source>
        <dbReference type="Proteomes" id="UP000221165"/>
    </source>
</evidence>
<feature type="compositionally biased region" description="Polar residues" evidence="2">
    <location>
        <begin position="169"/>
        <end position="179"/>
    </location>
</feature>
<dbReference type="GeneID" id="94430865"/>
<accession>A0A2C6KQ78</accession>
<reference evidence="3 4" key="1">
    <citation type="journal article" date="2017" name="Int. J. Parasitol.">
        <title>The genome of the protozoan parasite Cystoisospora suis and a reverse vaccinology approach to identify vaccine candidates.</title>
        <authorList>
            <person name="Palmieri N."/>
            <person name="Shrestha A."/>
            <person name="Ruttkowski B."/>
            <person name="Beck T."/>
            <person name="Vogl C."/>
            <person name="Tomley F."/>
            <person name="Blake D.P."/>
            <person name="Joachim A."/>
        </authorList>
    </citation>
    <scope>NUCLEOTIDE SEQUENCE [LARGE SCALE GENOMIC DNA]</scope>
    <source>
        <strain evidence="3 4">Wien I</strain>
    </source>
</reference>
<sequence length="223" mass="24836">MREAIYGARIDRTVDAQVLSGCLEDIFSLPWYRCGASDREADEMDGLSSRIGSSENFSKHTAAEELLLVTGKAPHQVDDSHMQERLGLPANAERHTDRSYVERFQVAVSGKPAEIFQEVIRPKAEAVDPRPANKPQHLDFVQDFCSTWKRIHSLLEASRVAPQPRDQGSEGTTASSTQLGPDRCLAGIMKEEKREIQEELKVFQEAFAAVDKEQARSLLNAVA</sequence>